<dbReference type="PROSITE" id="PS50885">
    <property type="entry name" value="HAMP"/>
    <property type="match status" value="1"/>
</dbReference>
<dbReference type="Gene3D" id="3.30.450.290">
    <property type="match status" value="1"/>
</dbReference>
<keyword evidence="1" id="KW-0488">Methylation</keyword>
<dbReference type="SMART" id="SM00283">
    <property type="entry name" value="MA"/>
    <property type="match status" value="1"/>
</dbReference>
<accession>A0ABY5ZQI0</accession>
<dbReference type="Pfam" id="PF00015">
    <property type="entry name" value="MCPsignal"/>
    <property type="match status" value="1"/>
</dbReference>
<keyword evidence="3" id="KW-0807">Transducer</keyword>
<gene>
    <name evidence="6" type="ORF">L9S41_08555</name>
</gene>
<dbReference type="CDD" id="cd06225">
    <property type="entry name" value="HAMP"/>
    <property type="match status" value="1"/>
</dbReference>
<dbReference type="SMART" id="SM00304">
    <property type="entry name" value="HAMP"/>
    <property type="match status" value="1"/>
</dbReference>
<dbReference type="Pfam" id="PF00672">
    <property type="entry name" value="HAMP"/>
    <property type="match status" value="1"/>
</dbReference>
<dbReference type="Gene3D" id="6.10.340.10">
    <property type="match status" value="1"/>
</dbReference>
<dbReference type="InterPro" id="IPR051310">
    <property type="entry name" value="MCP_chemotaxis"/>
</dbReference>
<reference evidence="6" key="1">
    <citation type="journal article" date="2022" name="Environ. Microbiol.">
        <title>Geoalkalibacter halelectricus SAP #1 sp. nov. possessing extracellular electron transfer and mineral#reducing capabilities from a haloalkaline environment.</title>
        <authorList>
            <person name="Yadav S."/>
            <person name="Singh R."/>
            <person name="Sundharam S.S."/>
            <person name="Chaudhary S."/>
            <person name="Krishnamurthi S."/>
            <person name="Patil S.A."/>
        </authorList>
    </citation>
    <scope>NUCLEOTIDE SEQUENCE</scope>
    <source>
        <strain evidence="6">SAP-1</strain>
    </source>
</reference>
<proteinExistence type="inferred from homology"/>
<dbReference type="Gene3D" id="1.10.287.950">
    <property type="entry name" value="Methyl-accepting chemotaxis protein"/>
    <property type="match status" value="1"/>
</dbReference>
<organism evidence="6 7">
    <name type="scientific">Geoalkalibacter halelectricus</name>
    <dbReference type="NCBI Taxonomy" id="2847045"/>
    <lineage>
        <taxon>Bacteria</taxon>
        <taxon>Pseudomonadati</taxon>
        <taxon>Thermodesulfobacteriota</taxon>
        <taxon>Desulfuromonadia</taxon>
        <taxon>Desulfuromonadales</taxon>
        <taxon>Geoalkalibacteraceae</taxon>
        <taxon>Geoalkalibacter</taxon>
    </lineage>
</organism>
<evidence type="ECO:0000259" key="5">
    <source>
        <dbReference type="PROSITE" id="PS50885"/>
    </source>
</evidence>
<evidence type="ECO:0000256" key="1">
    <source>
        <dbReference type="ARBA" id="ARBA00022481"/>
    </source>
</evidence>
<dbReference type="RefSeq" id="WP_260749807.1">
    <property type="nucleotide sequence ID" value="NZ_CP092109.1"/>
</dbReference>
<name>A0ABY5ZQI0_9BACT</name>
<protein>
    <submittedName>
        <fullName evidence="6">Methyl-accepting chemotaxis protein</fullName>
    </submittedName>
</protein>
<evidence type="ECO:0000256" key="2">
    <source>
        <dbReference type="ARBA" id="ARBA00029447"/>
    </source>
</evidence>
<dbReference type="CDD" id="cd11386">
    <property type="entry name" value="MCP_signal"/>
    <property type="match status" value="1"/>
</dbReference>
<dbReference type="InterPro" id="IPR004089">
    <property type="entry name" value="MCPsignal_dom"/>
</dbReference>
<dbReference type="PANTHER" id="PTHR43531">
    <property type="entry name" value="PROTEIN ICFG"/>
    <property type="match status" value="1"/>
</dbReference>
<dbReference type="SUPFAM" id="SSF58104">
    <property type="entry name" value="Methyl-accepting chemotaxis protein (MCP) signaling domain"/>
    <property type="match status" value="1"/>
</dbReference>
<feature type="domain" description="Methyl-accepting transducer" evidence="4">
    <location>
        <begin position="317"/>
        <end position="546"/>
    </location>
</feature>
<dbReference type="EMBL" id="CP092109">
    <property type="protein sequence ID" value="UWZ81432.1"/>
    <property type="molecule type" value="Genomic_DNA"/>
</dbReference>
<dbReference type="PROSITE" id="PS50111">
    <property type="entry name" value="CHEMOTAXIS_TRANSDUC_2"/>
    <property type="match status" value="1"/>
</dbReference>
<dbReference type="InterPro" id="IPR003660">
    <property type="entry name" value="HAMP_dom"/>
</dbReference>
<dbReference type="PANTHER" id="PTHR43531:SF14">
    <property type="entry name" value="METHYL-ACCEPTING CHEMOTAXIS PROTEIN I-RELATED"/>
    <property type="match status" value="1"/>
</dbReference>
<feature type="domain" description="HAMP" evidence="5">
    <location>
        <begin position="220"/>
        <end position="272"/>
    </location>
</feature>
<evidence type="ECO:0000256" key="3">
    <source>
        <dbReference type="PROSITE-ProRule" id="PRU00284"/>
    </source>
</evidence>
<evidence type="ECO:0000313" key="7">
    <source>
        <dbReference type="Proteomes" id="UP001060414"/>
    </source>
</evidence>
<evidence type="ECO:0000259" key="4">
    <source>
        <dbReference type="PROSITE" id="PS50111"/>
    </source>
</evidence>
<dbReference type="Proteomes" id="UP001060414">
    <property type="component" value="Chromosome"/>
</dbReference>
<evidence type="ECO:0000313" key="6">
    <source>
        <dbReference type="EMBL" id="UWZ81432.1"/>
    </source>
</evidence>
<comment type="similarity">
    <text evidence="2">Belongs to the methyl-accepting chemotaxis (MCP) protein family.</text>
</comment>
<sequence>MRINIQWRVGGLLALVLVIAFGASILIATTQTRGLLHNISEQALGALDRAGNDRALNVFNSFETGAAGSIERGEMDIFRELIQDLGAIAGVEEIGLTDPEGLIVYTNRPEQLNRPLNPADFSETVASGYDLLKKEQGDSLFLARGHYLTADCLRCHFNARLNDLSGVLYLRYDMKDIRETAALMAAATDQAGLSSMRTGLATGLGGLIAALVCTHVLLGRLVKTPVVRLRAMMQGLSDGRLVQRLGMTRQDEIGDTARAMDALADSLRDEVVQTLTRLADGDLTGSVRPRAAEDVVRGSLKKLSEDLRNTITQIHQSADQISCGANQVASASQNLSKGATDQAASLEEISASMNEIASQTRQGAENASGAGGLIHEIQEAAGQGQKRMGEMVQAMTNINQAGHNIEKIIKTIDEIAFQTNLLALNAAVEAARAGQHGRGFAVVAEEVRSLAGRCANAAQETSLLIADAVEKAESGAQIARGTQESFASIVGGIENITKLVAEIATSTQDQAEGISQVNLGLGQVDQVTQQNTANAEQSAAAAEELAGQSRHLRELMGRFKLPSTRLLG</sequence>
<keyword evidence="7" id="KW-1185">Reference proteome</keyword>